<protein>
    <recommendedName>
        <fullName evidence="3">DUF4468 domain-containing protein</fullName>
    </recommendedName>
</protein>
<dbReference type="STRING" id="739143.SAMN05216297_104109"/>
<dbReference type="EMBL" id="FOMH01000004">
    <property type="protein sequence ID" value="SFD08297.1"/>
    <property type="molecule type" value="Genomic_DNA"/>
</dbReference>
<evidence type="ECO:0000313" key="2">
    <source>
        <dbReference type="Proteomes" id="UP000199672"/>
    </source>
</evidence>
<sequence>MKISAIIFSFLFIVQVSFSQTNSIENPPKRTWKILIKNGKSAEENFTLVGKTILENDFQIEKKDKEFLSIQTSPKNLKKLNALYYLNFLVKDSLIILTGMSKINLSLNYGGVTSESSYDKIINQGMRGSVAKESFNEMWKFAGLIPKSEYQFITD</sequence>
<keyword evidence="2" id="KW-1185">Reference proteome</keyword>
<dbReference type="OrthoDB" id="1356882at2"/>
<organism evidence="1 2">
    <name type="scientific">Flavobacterium phragmitis</name>
    <dbReference type="NCBI Taxonomy" id="739143"/>
    <lineage>
        <taxon>Bacteria</taxon>
        <taxon>Pseudomonadati</taxon>
        <taxon>Bacteroidota</taxon>
        <taxon>Flavobacteriia</taxon>
        <taxon>Flavobacteriales</taxon>
        <taxon>Flavobacteriaceae</taxon>
        <taxon>Flavobacterium</taxon>
    </lineage>
</organism>
<gene>
    <name evidence="1" type="ORF">SAMN05216297_104109</name>
</gene>
<accession>A0A1I1PES2</accession>
<name>A0A1I1PES2_9FLAO</name>
<proteinExistence type="predicted"/>
<reference evidence="2" key="1">
    <citation type="submission" date="2016-10" db="EMBL/GenBank/DDBJ databases">
        <authorList>
            <person name="Varghese N."/>
            <person name="Submissions S."/>
        </authorList>
    </citation>
    <scope>NUCLEOTIDE SEQUENCE [LARGE SCALE GENOMIC DNA]</scope>
    <source>
        <strain evidence="2">CGMCC 1.10370</strain>
    </source>
</reference>
<dbReference type="AlphaFoldDB" id="A0A1I1PES2"/>
<evidence type="ECO:0008006" key="3">
    <source>
        <dbReference type="Google" id="ProtNLM"/>
    </source>
</evidence>
<dbReference type="Proteomes" id="UP000199672">
    <property type="component" value="Unassembled WGS sequence"/>
</dbReference>
<dbReference type="RefSeq" id="WP_091492493.1">
    <property type="nucleotide sequence ID" value="NZ_FOMH01000004.1"/>
</dbReference>
<evidence type="ECO:0000313" key="1">
    <source>
        <dbReference type="EMBL" id="SFD08297.1"/>
    </source>
</evidence>